<dbReference type="GO" id="GO:0003677">
    <property type="term" value="F:DNA binding"/>
    <property type="evidence" value="ECO:0007669"/>
    <property type="project" value="UniProtKB-KW"/>
</dbReference>
<dbReference type="InterPro" id="IPR003593">
    <property type="entry name" value="AAA+_ATPase"/>
</dbReference>
<protein>
    <recommendedName>
        <fullName evidence="4">HTH-type transcriptional regulatory protein TyrR</fullName>
    </recommendedName>
</protein>
<feature type="domain" description="Sigma-54 factor interaction" evidence="5">
    <location>
        <begin position="252"/>
        <end position="480"/>
    </location>
</feature>
<dbReference type="InterPro" id="IPR000014">
    <property type="entry name" value="PAS"/>
</dbReference>
<dbReference type="Pfam" id="PF18024">
    <property type="entry name" value="HTH_50"/>
    <property type="match status" value="1"/>
</dbReference>
<dbReference type="SUPFAM" id="SSF55785">
    <property type="entry name" value="PYP-like sensor domain (PAS domain)"/>
    <property type="match status" value="1"/>
</dbReference>
<dbReference type="InterPro" id="IPR035965">
    <property type="entry name" value="PAS-like_dom_sf"/>
</dbReference>
<dbReference type="Proteomes" id="UP000886752">
    <property type="component" value="Unassembled WGS sequence"/>
</dbReference>
<dbReference type="EMBL" id="DXHV01000076">
    <property type="protein sequence ID" value="HIW01249.1"/>
    <property type="molecule type" value="Genomic_DNA"/>
</dbReference>
<dbReference type="Pfam" id="PF00989">
    <property type="entry name" value="PAS"/>
    <property type="match status" value="1"/>
</dbReference>
<feature type="domain" description="PAS" evidence="6">
    <location>
        <begin position="112"/>
        <end position="156"/>
    </location>
</feature>
<evidence type="ECO:0000313" key="9">
    <source>
        <dbReference type="Proteomes" id="UP000886752"/>
    </source>
</evidence>
<dbReference type="PANTHER" id="PTHR32071">
    <property type="entry name" value="TRANSCRIPTIONAL REGULATORY PROTEIN"/>
    <property type="match status" value="1"/>
</dbReference>
<dbReference type="Gene3D" id="3.40.50.300">
    <property type="entry name" value="P-loop containing nucleotide triphosphate hydrolases"/>
    <property type="match status" value="1"/>
</dbReference>
<keyword evidence="2" id="KW-0058">Aromatic hydrocarbons catabolism</keyword>
<dbReference type="SMART" id="SM00091">
    <property type="entry name" value="PAS"/>
    <property type="match status" value="1"/>
</dbReference>
<dbReference type="InterPro" id="IPR000700">
    <property type="entry name" value="PAS-assoc_C"/>
</dbReference>
<organism evidence="8 9">
    <name type="scientific">Candidatus Desulfovibrio intestinipullorum</name>
    <dbReference type="NCBI Taxonomy" id="2838536"/>
    <lineage>
        <taxon>Bacteria</taxon>
        <taxon>Pseudomonadati</taxon>
        <taxon>Thermodesulfobacteriota</taxon>
        <taxon>Desulfovibrionia</taxon>
        <taxon>Desulfovibrionales</taxon>
        <taxon>Desulfovibrionaceae</taxon>
        <taxon>Desulfovibrio</taxon>
    </lineage>
</organism>
<gene>
    <name evidence="8" type="ORF">H9894_08695</name>
</gene>
<reference evidence="8" key="1">
    <citation type="journal article" date="2021" name="PeerJ">
        <title>Extensive microbial diversity within the chicken gut microbiome revealed by metagenomics and culture.</title>
        <authorList>
            <person name="Gilroy R."/>
            <person name="Ravi A."/>
            <person name="Getino M."/>
            <person name="Pursley I."/>
            <person name="Horton D.L."/>
            <person name="Alikhan N.F."/>
            <person name="Baker D."/>
            <person name="Gharbi K."/>
            <person name="Hall N."/>
            <person name="Watson M."/>
            <person name="Adriaenssens E.M."/>
            <person name="Foster-Nyarko E."/>
            <person name="Jarju S."/>
            <person name="Secka A."/>
            <person name="Antonio M."/>
            <person name="Oren A."/>
            <person name="Chaudhuri R.R."/>
            <person name="La Ragione R."/>
            <person name="Hildebrand F."/>
            <person name="Pallen M.J."/>
        </authorList>
    </citation>
    <scope>NUCLEOTIDE SEQUENCE</scope>
    <source>
        <strain evidence="8">ChiHecec2B26-446</strain>
    </source>
</reference>
<dbReference type="PROSITE" id="PS00676">
    <property type="entry name" value="SIGMA54_INTERACT_2"/>
    <property type="match status" value="1"/>
</dbReference>
<dbReference type="Pfam" id="PF00158">
    <property type="entry name" value="Sigma54_activat"/>
    <property type="match status" value="1"/>
</dbReference>
<dbReference type="InterPro" id="IPR027417">
    <property type="entry name" value="P-loop_NTPase"/>
</dbReference>
<dbReference type="Gene3D" id="1.10.8.60">
    <property type="match status" value="1"/>
</dbReference>
<dbReference type="CDD" id="cd00130">
    <property type="entry name" value="PAS"/>
    <property type="match status" value="1"/>
</dbReference>
<dbReference type="Pfam" id="PF25601">
    <property type="entry name" value="AAA_lid_14"/>
    <property type="match status" value="1"/>
</dbReference>
<dbReference type="PANTHER" id="PTHR32071:SF57">
    <property type="entry name" value="C4-DICARBOXYLATE TRANSPORT TRANSCRIPTIONAL REGULATORY PROTEIN DCTD"/>
    <property type="match status" value="1"/>
</dbReference>
<reference evidence="8" key="2">
    <citation type="submission" date="2021-04" db="EMBL/GenBank/DDBJ databases">
        <authorList>
            <person name="Gilroy R."/>
        </authorList>
    </citation>
    <scope>NUCLEOTIDE SEQUENCE</scope>
    <source>
        <strain evidence="8">ChiHecec2B26-446</strain>
    </source>
</reference>
<dbReference type="InterPro" id="IPR009057">
    <property type="entry name" value="Homeodomain-like_sf"/>
</dbReference>
<comment type="caution">
    <text evidence="8">The sequence shown here is derived from an EMBL/GenBank/DDBJ whole genome shotgun (WGS) entry which is preliminary data.</text>
</comment>
<proteinExistence type="predicted"/>
<dbReference type="FunFam" id="3.40.50.300:FF:000006">
    <property type="entry name" value="DNA-binding transcriptional regulator NtrC"/>
    <property type="match status" value="1"/>
</dbReference>
<sequence>MLSPTKDTTLHPACAVCSYDNWTLMQVTRQFTELFPEARTGSPLLPLFERQGLIRPGQLDNIEDTGGFACPARGKNLLFLRWMTVRLENLMPLRLLDVLQMPLDMFEERELLYSSLNNILDSIHDGIWMIDARGITIAVNKAMQRIAGIAPEEVVGLTVQEAARIKNFSSCVTLRALEEKRAVTMFDDYANGRHCLNTATPVFDDKGNVVRVIAIIRDLSEIESMNDRLEDKQNLLAGRPKYSETEMLQMGILGSSPASQQLRASLMMAAHTDAPVLLLGETGTGKTMSAKAIHNLSQRKDRNFVSLNCGSIPMSLLESELFGYESGAFTGASRKGRKSVFELADNGTLFLDEIGELPLSAQATLLHVLDGEPFRRVGGVTDITTNVRILAATNKSLEKMVEEGTFRKDLFYRLRVIAIEIPAVRERPEDVQGLMEYFLSSIAKGQPVPHLNAALRNALRTYQWPGNIREIRSVARFLLALGKKRLTTEDLPPYILSVLPRDTQGRNRLSRLGLQEEVEALERDLIARALRETGSTYKAARLLKVSQSTIVRKAHRYNLNELQDN</sequence>
<evidence type="ECO:0000259" key="7">
    <source>
        <dbReference type="PROSITE" id="PS50113"/>
    </source>
</evidence>
<dbReference type="InterPro" id="IPR058031">
    <property type="entry name" value="AAA_lid_NorR"/>
</dbReference>
<evidence type="ECO:0000256" key="3">
    <source>
        <dbReference type="ARBA" id="ARBA00022840"/>
    </source>
</evidence>
<dbReference type="AlphaFoldDB" id="A0A9D1TQB1"/>
<keyword evidence="1" id="KW-0547">Nucleotide-binding</keyword>
<evidence type="ECO:0000259" key="5">
    <source>
        <dbReference type="PROSITE" id="PS50045"/>
    </source>
</evidence>
<dbReference type="InterPro" id="IPR002078">
    <property type="entry name" value="Sigma_54_int"/>
</dbReference>
<dbReference type="CDD" id="cd00009">
    <property type="entry name" value="AAA"/>
    <property type="match status" value="1"/>
</dbReference>
<dbReference type="Gene3D" id="1.10.10.60">
    <property type="entry name" value="Homeodomain-like"/>
    <property type="match status" value="1"/>
</dbReference>
<evidence type="ECO:0000256" key="4">
    <source>
        <dbReference type="ARBA" id="ARBA00029500"/>
    </source>
</evidence>
<dbReference type="SUPFAM" id="SSF46689">
    <property type="entry name" value="Homeodomain-like"/>
    <property type="match status" value="1"/>
</dbReference>
<dbReference type="Gene3D" id="3.30.450.20">
    <property type="entry name" value="PAS domain"/>
    <property type="match status" value="1"/>
</dbReference>
<dbReference type="InterPro" id="IPR013767">
    <property type="entry name" value="PAS_fold"/>
</dbReference>
<feature type="domain" description="PAC" evidence="7">
    <location>
        <begin position="179"/>
        <end position="231"/>
    </location>
</feature>
<dbReference type="GO" id="GO:0006355">
    <property type="term" value="P:regulation of DNA-templated transcription"/>
    <property type="evidence" value="ECO:0007669"/>
    <property type="project" value="InterPro"/>
</dbReference>
<dbReference type="GO" id="GO:0005524">
    <property type="term" value="F:ATP binding"/>
    <property type="evidence" value="ECO:0007669"/>
    <property type="project" value="UniProtKB-KW"/>
</dbReference>
<dbReference type="PROSITE" id="PS50113">
    <property type="entry name" value="PAC"/>
    <property type="match status" value="1"/>
</dbReference>
<dbReference type="SUPFAM" id="SSF52540">
    <property type="entry name" value="P-loop containing nucleoside triphosphate hydrolases"/>
    <property type="match status" value="1"/>
</dbReference>
<keyword evidence="3" id="KW-0067">ATP-binding</keyword>
<dbReference type="SMART" id="SM00382">
    <property type="entry name" value="AAA"/>
    <property type="match status" value="1"/>
</dbReference>
<dbReference type="PROSITE" id="PS50112">
    <property type="entry name" value="PAS"/>
    <property type="match status" value="1"/>
</dbReference>
<dbReference type="PROSITE" id="PS50045">
    <property type="entry name" value="SIGMA54_INTERACT_4"/>
    <property type="match status" value="1"/>
</dbReference>
<evidence type="ECO:0000259" key="6">
    <source>
        <dbReference type="PROSITE" id="PS50112"/>
    </source>
</evidence>
<dbReference type="InterPro" id="IPR030828">
    <property type="entry name" value="HTH_TyrR"/>
</dbReference>
<evidence type="ECO:0000256" key="2">
    <source>
        <dbReference type="ARBA" id="ARBA00022797"/>
    </source>
</evidence>
<dbReference type="InterPro" id="IPR025943">
    <property type="entry name" value="Sigma_54_int_dom_ATP-bd_2"/>
</dbReference>
<dbReference type="NCBIfam" id="TIGR00229">
    <property type="entry name" value="sensory_box"/>
    <property type="match status" value="1"/>
</dbReference>
<accession>A0A9D1TQB1</accession>
<evidence type="ECO:0000256" key="1">
    <source>
        <dbReference type="ARBA" id="ARBA00022741"/>
    </source>
</evidence>
<name>A0A9D1TQB1_9BACT</name>
<evidence type="ECO:0000313" key="8">
    <source>
        <dbReference type="EMBL" id="HIW01249.1"/>
    </source>
</evidence>